<sequence>MNADSRYTALARAGWEARNPDIALDDAYFEEVGRLIDAEVRATAAALAAVTPFTGHGQGSPGHFARLARRAETTVLDGRDPTGELARSATPPRPPDGVPRALYATVVGGVIEL</sequence>
<name>A0A1T3NJ23_9ACTN</name>
<dbReference type="RefSeq" id="WP_078982687.1">
    <property type="nucleotide sequence ID" value="NZ_MWQN01000005.1"/>
</dbReference>
<gene>
    <name evidence="2" type="ORF">B4N89_46055</name>
</gene>
<evidence type="ECO:0000313" key="2">
    <source>
        <dbReference type="EMBL" id="OPC76839.1"/>
    </source>
</evidence>
<evidence type="ECO:0000313" key="3">
    <source>
        <dbReference type="Proteomes" id="UP000190037"/>
    </source>
</evidence>
<dbReference type="EMBL" id="MWQN01000005">
    <property type="protein sequence ID" value="OPC76839.1"/>
    <property type="molecule type" value="Genomic_DNA"/>
</dbReference>
<protein>
    <submittedName>
        <fullName evidence="2">Uncharacterized protein</fullName>
    </submittedName>
</protein>
<reference evidence="2 3" key="1">
    <citation type="submission" date="2017-03" db="EMBL/GenBank/DDBJ databases">
        <title>Draft genome sequence of Streptomyces scabrisporus NF3, endophyte isolated from Amphipterygium adstringens.</title>
        <authorList>
            <person name="Vazquez M."/>
            <person name="Ceapa C.D."/>
            <person name="Rodriguez Luna D."/>
            <person name="Sanchez Esquivel S."/>
        </authorList>
    </citation>
    <scope>NUCLEOTIDE SEQUENCE [LARGE SCALE GENOMIC DNA]</scope>
    <source>
        <strain evidence="2 3">NF3</strain>
    </source>
</reference>
<accession>A0A1T3NJ23</accession>
<evidence type="ECO:0000256" key="1">
    <source>
        <dbReference type="SAM" id="MobiDB-lite"/>
    </source>
</evidence>
<organism evidence="2 3">
    <name type="scientific">Embleya scabrispora</name>
    <dbReference type="NCBI Taxonomy" id="159449"/>
    <lineage>
        <taxon>Bacteria</taxon>
        <taxon>Bacillati</taxon>
        <taxon>Actinomycetota</taxon>
        <taxon>Actinomycetes</taxon>
        <taxon>Kitasatosporales</taxon>
        <taxon>Streptomycetaceae</taxon>
        <taxon>Embleya</taxon>
    </lineage>
</organism>
<keyword evidence="3" id="KW-1185">Reference proteome</keyword>
<dbReference type="Proteomes" id="UP000190037">
    <property type="component" value="Unassembled WGS sequence"/>
</dbReference>
<proteinExistence type="predicted"/>
<feature type="region of interest" description="Disordered" evidence="1">
    <location>
        <begin position="77"/>
        <end position="100"/>
    </location>
</feature>
<dbReference type="AlphaFoldDB" id="A0A1T3NJ23"/>
<comment type="caution">
    <text evidence="2">The sequence shown here is derived from an EMBL/GenBank/DDBJ whole genome shotgun (WGS) entry which is preliminary data.</text>
</comment>
<dbReference type="STRING" id="159449.B4N89_46055"/>